<dbReference type="Pfam" id="PF03328">
    <property type="entry name" value="HpcH_HpaI"/>
    <property type="match status" value="1"/>
</dbReference>
<evidence type="ECO:0000256" key="2">
    <source>
        <dbReference type="ARBA" id="ARBA00022723"/>
    </source>
</evidence>
<dbReference type="InterPro" id="IPR015813">
    <property type="entry name" value="Pyrv/PenolPyrv_kinase-like_dom"/>
</dbReference>
<dbReference type="Gene3D" id="3.20.20.60">
    <property type="entry name" value="Phosphoenolpyruvate-binding domains"/>
    <property type="match status" value="1"/>
</dbReference>
<dbReference type="InterPro" id="IPR040442">
    <property type="entry name" value="Pyrv_kinase-like_dom_sf"/>
</dbReference>
<name>A0A8H3ER39_9LECA</name>
<evidence type="ECO:0000259" key="4">
    <source>
        <dbReference type="Pfam" id="PF03328"/>
    </source>
</evidence>
<dbReference type="AlphaFoldDB" id="A0A8H3ER39"/>
<gene>
    <name evidence="5" type="ORF">HETSPECPRED_010123</name>
</gene>
<dbReference type="SUPFAM" id="SSF51621">
    <property type="entry name" value="Phosphoenolpyruvate/pyruvate domain"/>
    <property type="match status" value="1"/>
</dbReference>
<dbReference type="GO" id="GO:0016832">
    <property type="term" value="F:aldehyde-lyase activity"/>
    <property type="evidence" value="ECO:0007669"/>
    <property type="project" value="TreeGrafter"/>
</dbReference>
<evidence type="ECO:0000256" key="3">
    <source>
        <dbReference type="ARBA" id="ARBA00023239"/>
    </source>
</evidence>
<keyword evidence="6" id="KW-1185">Reference proteome</keyword>
<reference evidence="5" key="1">
    <citation type="submission" date="2021-03" db="EMBL/GenBank/DDBJ databases">
        <authorList>
            <person name="Tagirdzhanova G."/>
        </authorList>
    </citation>
    <scope>NUCLEOTIDE SEQUENCE</scope>
</reference>
<comment type="caution">
    <text evidence="5">The sequence shown here is derived from an EMBL/GenBank/DDBJ whole genome shotgun (WGS) entry which is preliminary data.</text>
</comment>
<dbReference type="GO" id="GO:0046872">
    <property type="term" value="F:metal ion binding"/>
    <property type="evidence" value="ECO:0007669"/>
    <property type="project" value="UniProtKB-KW"/>
</dbReference>
<organism evidence="5 6">
    <name type="scientific">Heterodermia speciosa</name>
    <dbReference type="NCBI Taxonomy" id="116794"/>
    <lineage>
        <taxon>Eukaryota</taxon>
        <taxon>Fungi</taxon>
        <taxon>Dikarya</taxon>
        <taxon>Ascomycota</taxon>
        <taxon>Pezizomycotina</taxon>
        <taxon>Lecanoromycetes</taxon>
        <taxon>OSLEUM clade</taxon>
        <taxon>Lecanoromycetidae</taxon>
        <taxon>Caliciales</taxon>
        <taxon>Physciaceae</taxon>
        <taxon>Heterodermia</taxon>
    </lineage>
</organism>
<dbReference type="Proteomes" id="UP000664521">
    <property type="component" value="Unassembled WGS sequence"/>
</dbReference>
<keyword evidence="2" id="KW-0479">Metal-binding</keyword>
<dbReference type="GO" id="GO:0005737">
    <property type="term" value="C:cytoplasm"/>
    <property type="evidence" value="ECO:0007669"/>
    <property type="project" value="TreeGrafter"/>
</dbReference>
<dbReference type="PANTHER" id="PTHR30502:SF0">
    <property type="entry name" value="PHOSPHOENOLPYRUVATE CARBOXYLASE FAMILY PROTEIN"/>
    <property type="match status" value="1"/>
</dbReference>
<protein>
    <recommendedName>
        <fullName evidence="4">HpcH/HpaI aldolase/citrate lyase domain-containing protein</fullName>
    </recommendedName>
</protein>
<dbReference type="OrthoDB" id="1621678at2759"/>
<dbReference type="InterPro" id="IPR050251">
    <property type="entry name" value="HpcH-HpaI_aldolase"/>
</dbReference>
<evidence type="ECO:0000313" key="6">
    <source>
        <dbReference type="Proteomes" id="UP000664521"/>
    </source>
</evidence>
<dbReference type="EMBL" id="CAJPDS010000009">
    <property type="protein sequence ID" value="CAF9910617.1"/>
    <property type="molecule type" value="Genomic_DNA"/>
</dbReference>
<dbReference type="InterPro" id="IPR005000">
    <property type="entry name" value="Aldolase/citrate-lyase_domain"/>
</dbReference>
<comment type="similarity">
    <text evidence="1">Belongs to the HpcH/HpaI aldolase family.</text>
</comment>
<evidence type="ECO:0000313" key="5">
    <source>
        <dbReference type="EMBL" id="CAF9910617.1"/>
    </source>
</evidence>
<dbReference type="PANTHER" id="PTHR30502">
    <property type="entry name" value="2-KETO-3-DEOXY-L-RHAMNONATE ALDOLASE"/>
    <property type="match status" value="1"/>
</dbReference>
<proteinExistence type="inferred from homology"/>
<accession>A0A8H3ER39</accession>
<sequence length="196" mass="20648">MVMVRRFDGNSDALAHGIIVPLLYTADDATKLVQSAKFPPAGQRGYGSPFPMEKFGGQSLSLVDYLQQANDSLLTILDAIAKVPGIDVLFVGPFDLGNNIGHPILDGTMHPELKEAITKVQEVAKVNEKRTGIYATSGDQAREFADQGFHMISVVADMVALPAAMTSALSTAKGSLANSALNMAKGVASKISGTRG</sequence>
<feature type="domain" description="HpcH/HpaI aldolase/citrate lyase" evidence="4">
    <location>
        <begin position="12"/>
        <end position="157"/>
    </location>
</feature>
<keyword evidence="3" id="KW-0456">Lyase</keyword>
<evidence type="ECO:0000256" key="1">
    <source>
        <dbReference type="ARBA" id="ARBA00005568"/>
    </source>
</evidence>